<comment type="caution">
    <text evidence="1">The sequence shown here is derived from an EMBL/GenBank/DDBJ whole genome shotgun (WGS) entry which is preliminary data.</text>
</comment>
<organism evidence="1 2">
    <name type="scientific">Trichoderma cornu-damae</name>
    <dbReference type="NCBI Taxonomy" id="654480"/>
    <lineage>
        <taxon>Eukaryota</taxon>
        <taxon>Fungi</taxon>
        <taxon>Dikarya</taxon>
        <taxon>Ascomycota</taxon>
        <taxon>Pezizomycotina</taxon>
        <taxon>Sordariomycetes</taxon>
        <taxon>Hypocreomycetidae</taxon>
        <taxon>Hypocreales</taxon>
        <taxon>Hypocreaceae</taxon>
        <taxon>Trichoderma</taxon>
    </lineage>
</organism>
<protein>
    <submittedName>
        <fullName evidence="1">Uncharacterized protein</fullName>
    </submittedName>
</protein>
<evidence type="ECO:0000313" key="2">
    <source>
        <dbReference type="Proteomes" id="UP000827724"/>
    </source>
</evidence>
<dbReference type="OrthoDB" id="420606at2759"/>
<dbReference type="EMBL" id="JAIWOZ010000002">
    <property type="protein sequence ID" value="KAH6608625.1"/>
    <property type="molecule type" value="Genomic_DNA"/>
</dbReference>
<gene>
    <name evidence="1" type="ORF">Trco_001971</name>
</gene>
<name>A0A9P8QRX4_9HYPO</name>
<sequence length="260" mass="29275">MFRTNPPMPKIVVSTLPAGPFQTQDIHYITIRILTNFAIMKVISGHDVEVVERSPKLNPTGGGIAIRPNAGKVTQSWGLQQGIEQICDRSPSVTYRKLKTRHIRTTIINQPHQADWGTTRKAIVQLLYWSRTRRTVLSDLGSHEQREPVVDQTAFYSVGMRATQLAEDPSSMKLTENTNINIWKGDGGFVVTRYSPKFNSVGLLFAIQGETDRRAGVFDHRPNVPQIVSVWQAICKWNADYDAVGEADKYLLKNPIFSKL</sequence>
<dbReference type="AlphaFoldDB" id="A0A9P8QRX4"/>
<accession>A0A9P8QRX4</accession>
<dbReference type="Proteomes" id="UP000827724">
    <property type="component" value="Unassembled WGS sequence"/>
</dbReference>
<dbReference type="Gene3D" id="3.50.50.60">
    <property type="entry name" value="FAD/NAD(P)-binding domain"/>
    <property type="match status" value="1"/>
</dbReference>
<evidence type="ECO:0000313" key="1">
    <source>
        <dbReference type="EMBL" id="KAH6608625.1"/>
    </source>
</evidence>
<proteinExistence type="predicted"/>
<reference evidence="1" key="1">
    <citation type="submission" date="2021-08" db="EMBL/GenBank/DDBJ databases">
        <title>Chromosome-Level Trichoderma cornu-damae using Hi-C Data.</title>
        <authorList>
            <person name="Kim C.S."/>
        </authorList>
    </citation>
    <scope>NUCLEOTIDE SEQUENCE</scope>
    <source>
        <strain evidence="1">KA19-0412C</strain>
    </source>
</reference>
<dbReference type="InterPro" id="IPR036188">
    <property type="entry name" value="FAD/NAD-bd_sf"/>
</dbReference>
<keyword evidence="2" id="KW-1185">Reference proteome</keyword>